<organism evidence="1 2">
    <name type="scientific">Actinoplanes utahensis</name>
    <dbReference type="NCBI Taxonomy" id="1869"/>
    <lineage>
        <taxon>Bacteria</taxon>
        <taxon>Bacillati</taxon>
        <taxon>Actinomycetota</taxon>
        <taxon>Actinomycetes</taxon>
        <taxon>Micromonosporales</taxon>
        <taxon>Micromonosporaceae</taxon>
        <taxon>Actinoplanes</taxon>
    </lineage>
</organism>
<evidence type="ECO:0000313" key="2">
    <source>
        <dbReference type="Proteomes" id="UP000054537"/>
    </source>
</evidence>
<evidence type="ECO:0000313" key="1">
    <source>
        <dbReference type="EMBL" id="KHD76890.1"/>
    </source>
</evidence>
<dbReference type="RefSeq" id="WP_043524837.1">
    <property type="nucleotide sequence ID" value="NZ_BAABKU010000012.1"/>
</dbReference>
<keyword evidence="2" id="KW-1185">Reference proteome</keyword>
<protein>
    <submittedName>
        <fullName evidence="1">Uncharacterized protein</fullName>
    </submittedName>
</protein>
<dbReference type="OrthoDB" id="5186916at2"/>
<dbReference type="Proteomes" id="UP000054537">
    <property type="component" value="Unassembled WGS sequence"/>
</dbReference>
<reference evidence="1 2" key="1">
    <citation type="submission" date="2014-10" db="EMBL/GenBank/DDBJ databases">
        <title>Draft genome sequence of Actinoplanes utahensis NRRL 12052.</title>
        <authorList>
            <person name="Velasco-Bucheli B."/>
            <person name="del Cerro C."/>
            <person name="Hormigo D."/>
            <person name="Garcia J.L."/>
            <person name="Acebal C."/>
            <person name="Arroyo M."/>
            <person name="de la Mata I."/>
        </authorList>
    </citation>
    <scope>NUCLEOTIDE SEQUENCE [LARGE SCALE GENOMIC DNA]</scope>
    <source>
        <strain evidence="1 2">NRRL 12052</strain>
    </source>
</reference>
<dbReference type="AlphaFoldDB" id="A0A0A6UL91"/>
<dbReference type="EMBL" id="JRTT01000014">
    <property type="protein sequence ID" value="KHD76890.1"/>
    <property type="molecule type" value="Genomic_DNA"/>
</dbReference>
<dbReference type="eggNOG" id="ENOG503233Z">
    <property type="taxonomic scope" value="Bacteria"/>
</dbReference>
<sequence>MAIVHVFVSTGRFPSEKELRTFVEPTYTAEGDAVPSRFIEEIGLHEYEPSTIETTHAGKAMPVRQLLRDASWAEQWLPDLDPGRWADSAVCVFPPNVIATPRDSSLEYCGAFTYRP</sequence>
<accession>A0A0A6UL91</accession>
<proteinExistence type="predicted"/>
<gene>
    <name evidence="1" type="ORF">MB27_13820</name>
</gene>
<dbReference type="InterPro" id="IPR025560">
    <property type="entry name" value="Imm22"/>
</dbReference>
<comment type="caution">
    <text evidence="1">The sequence shown here is derived from an EMBL/GenBank/DDBJ whole genome shotgun (WGS) entry which is preliminary data.</text>
</comment>
<dbReference type="Pfam" id="PF14112">
    <property type="entry name" value="DUF4284"/>
    <property type="match status" value="1"/>
</dbReference>
<name>A0A0A6UL91_ACTUT</name>